<dbReference type="InterPro" id="IPR027417">
    <property type="entry name" value="P-loop_NTPase"/>
</dbReference>
<dbReference type="OrthoDB" id="9804504at2"/>
<dbReference type="Gene3D" id="3.40.50.300">
    <property type="entry name" value="P-loop containing nucleotide triphosphate hydrolases"/>
    <property type="match status" value="1"/>
</dbReference>
<accession>A0A1G7F734</accession>
<evidence type="ECO:0000313" key="2">
    <source>
        <dbReference type="EMBL" id="SDE71727.1"/>
    </source>
</evidence>
<gene>
    <name evidence="2" type="ORF">SAMN04488071_3649</name>
</gene>
<protein>
    <submittedName>
        <fullName evidence="2">Sulfotransferase family protein</fullName>
    </submittedName>
</protein>
<keyword evidence="3" id="KW-1185">Reference proteome</keyword>
<dbReference type="InterPro" id="IPR026634">
    <property type="entry name" value="TPST-like"/>
</dbReference>
<evidence type="ECO:0000256" key="1">
    <source>
        <dbReference type="ARBA" id="ARBA00022679"/>
    </source>
</evidence>
<dbReference type="PANTHER" id="PTHR12788">
    <property type="entry name" value="PROTEIN-TYROSINE SULFOTRANSFERASE 2"/>
    <property type="match status" value="1"/>
</dbReference>
<dbReference type="EMBL" id="FNAK01000009">
    <property type="protein sequence ID" value="SDE71727.1"/>
    <property type="molecule type" value="Genomic_DNA"/>
</dbReference>
<keyword evidence="1 2" id="KW-0808">Transferase</keyword>
<dbReference type="SUPFAM" id="SSF52540">
    <property type="entry name" value="P-loop containing nucleoside triphosphate hydrolases"/>
    <property type="match status" value="1"/>
</dbReference>
<organism evidence="2 3">
    <name type="scientific">Kordiimonas lacus</name>
    <dbReference type="NCBI Taxonomy" id="637679"/>
    <lineage>
        <taxon>Bacteria</taxon>
        <taxon>Pseudomonadati</taxon>
        <taxon>Pseudomonadota</taxon>
        <taxon>Alphaproteobacteria</taxon>
        <taxon>Kordiimonadales</taxon>
        <taxon>Kordiimonadaceae</taxon>
        <taxon>Kordiimonas</taxon>
    </lineage>
</organism>
<sequence>MAYIFVGGSQRSGTSLLTASLCAGEETNMYLGECRSLRQLLLAIQFMEQNFDGENELSFGSKAAMKEYHSTIIRGYLSHVLTANAPATSLVLKQPHLTLLFPTLWNLVPESKFVIAIRDPRDTIASMLQVGKKMAAQGQNHPFNTHSIPEIAKHMRGFYSQVLLASDLSKEFKAATKWVRYEELVSQPAAVMEELHAFTGLKLAEFDPESPTKRIHPTLMAARTKDEAPVQPWISDLMRGAPITTKRTGSYKDLLTKEQISQIEECLAEFMARVGYKPSN</sequence>
<dbReference type="RefSeq" id="WP_074519554.1">
    <property type="nucleotide sequence ID" value="NZ_FNAK01000009.1"/>
</dbReference>
<dbReference type="AlphaFoldDB" id="A0A1G7F734"/>
<dbReference type="Pfam" id="PF13469">
    <property type="entry name" value="Sulfotransfer_3"/>
    <property type="match status" value="1"/>
</dbReference>
<evidence type="ECO:0000313" key="3">
    <source>
        <dbReference type="Proteomes" id="UP000183685"/>
    </source>
</evidence>
<proteinExistence type="predicted"/>
<name>A0A1G7F734_9PROT</name>
<reference evidence="2 3" key="1">
    <citation type="submission" date="2016-10" db="EMBL/GenBank/DDBJ databases">
        <authorList>
            <person name="de Groot N.N."/>
        </authorList>
    </citation>
    <scope>NUCLEOTIDE SEQUENCE [LARGE SCALE GENOMIC DNA]</scope>
    <source>
        <strain evidence="2 3">CGMCC 1.9109</strain>
    </source>
</reference>
<dbReference type="STRING" id="637679.GCA_001550055_01621"/>
<dbReference type="GO" id="GO:0008476">
    <property type="term" value="F:protein-tyrosine sulfotransferase activity"/>
    <property type="evidence" value="ECO:0007669"/>
    <property type="project" value="InterPro"/>
</dbReference>
<dbReference type="PANTHER" id="PTHR12788:SF10">
    <property type="entry name" value="PROTEIN-TYROSINE SULFOTRANSFERASE"/>
    <property type="match status" value="1"/>
</dbReference>
<dbReference type="Proteomes" id="UP000183685">
    <property type="component" value="Unassembled WGS sequence"/>
</dbReference>